<feature type="domain" description="Circularly permuted ATP-grasp type 2" evidence="1">
    <location>
        <begin position="42"/>
        <end position="411"/>
    </location>
</feature>
<proteinExistence type="predicted"/>
<dbReference type="PIRSF" id="PIRSF005522">
    <property type="entry name" value="UCP005522"/>
    <property type="match status" value="1"/>
</dbReference>
<protein>
    <submittedName>
        <fullName evidence="2">Uncharacterized conserved protein</fullName>
    </submittedName>
</protein>
<accession>C7N175</accession>
<reference evidence="2 3" key="1">
    <citation type="journal article" date="2009" name="Stand. Genomic Sci.">
        <title>Complete genome sequence of Slackia heliotrinireducens type strain (RHS 1).</title>
        <authorList>
            <person name="Pukall R."/>
            <person name="Lapidus A."/>
            <person name="Nolan M."/>
            <person name="Copeland A."/>
            <person name="Glavina Del Rio T."/>
            <person name="Lucas S."/>
            <person name="Chen F."/>
            <person name="Tice H."/>
            <person name="Cheng J.F."/>
            <person name="Chertkov O."/>
            <person name="Bruce D."/>
            <person name="Goodwin L."/>
            <person name="Kuske C."/>
            <person name="Brettin T."/>
            <person name="Detter J.C."/>
            <person name="Han C."/>
            <person name="Pitluck S."/>
            <person name="Pati A."/>
            <person name="Mavrommatis K."/>
            <person name="Ivanova N."/>
            <person name="Ovchinnikova G."/>
            <person name="Chen A."/>
            <person name="Palaniappan K."/>
            <person name="Schneider S."/>
            <person name="Rohde M."/>
            <person name="Chain P."/>
            <person name="D'haeseleer P."/>
            <person name="Goker M."/>
            <person name="Bristow J."/>
            <person name="Eisen J.A."/>
            <person name="Markowitz V."/>
            <person name="Kyrpides N.C."/>
            <person name="Klenk H.P."/>
            <person name="Hugenholtz P."/>
        </authorList>
    </citation>
    <scope>NUCLEOTIDE SEQUENCE [LARGE SCALE GENOMIC DNA]</scope>
    <source>
        <strain evidence="3">ATCC 29202 / DSM 20476 / NCTC 11029 / RHS 1</strain>
    </source>
</reference>
<evidence type="ECO:0000259" key="1">
    <source>
        <dbReference type="Pfam" id="PF14403"/>
    </source>
</evidence>
<dbReference type="InterPro" id="IPR016450">
    <property type="entry name" value="UCP005522"/>
</dbReference>
<dbReference type="EMBL" id="CP001684">
    <property type="protein sequence ID" value="ACV23297.1"/>
    <property type="molecule type" value="Genomic_DNA"/>
</dbReference>
<dbReference type="Pfam" id="PF14403">
    <property type="entry name" value="CP_ATPgrasp_2"/>
    <property type="match status" value="1"/>
</dbReference>
<organism evidence="2 3">
    <name type="scientific">Slackia heliotrinireducens (strain ATCC 29202 / DSM 20476 / NCTC 11029 / RHS 1)</name>
    <name type="common">Peptococcus heliotrinreducens</name>
    <dbReference type="NCBI Taxonomy" id="471855"/>
    <lineage>
        <taxon>Bacteria</taxon>
        <taxon>Bacillati</taxon>
        <taxon>Actinomycetota</taxon>
        <taxon>Coriobacteriia</taxon>
        <taxon>Eggerthellales</taxon>
        <taxon>Eggerthellaceae</taxon>
        <taxon>Slackia</taxon>
    </lineage>
</organism>
<keyword evidence="3" id="KW-1185">Reference proteome</keyword>
<dbReference type="Proteomes" id="UP000002026">
    <property type="component" value="Chromosome"/>
</dbReference>
<dbReference type="KEGG" id="shi:Shel_22870"/>
<dbReference type="PANTHER" id="PTHR34595:SF7">
    <property type="entry name" value="SLL1039 PROTEIN"/>
    <property type="match status" value="1"/>
</dbReference>
<dbReference type="Gene3D" id="3.40.50.11290">
    <property type="match status" value="1"/>
</dbReference>
<gene>
    <name evidence="2" type="ordered locus">Shel_22870</name>
</gene>
<dbReference type="InterPro" id="IPR025841">
    <property type="entry name" value="CP_ATPgrasp_2"/>
</dbReference>
<dbReference type="AlphaFoldDB" id="C7N175"/>
<dbReference type="STRING" id="471855.Shel_22870"/>
<dbReference type="InterPro" id="IPR051680">
    <property type="entry name" value="ATP-dep_Glu-Cys_Ligase-2"/>
</dbReference>
<dbReference type="SUPFAM" id="SSF56059">
    <property type="entry name" value="Glutathione synthetase ATP-binding domain-like"/>
    <property type="match status" value="1"/>
</dbReference>
<dbReference type="RefSeq" id="WP_012799397.1">
    <property type="nucleotide sequence ID" value="NC_013165.1"/>
</dbReference>
<evidence type="ECO:0000313" key="3">
    <source>
        <dbReference type="Proteomes" id="UP000002026"/>
    </source>
</evidence>
<dbReference type="PANTHER" id="PTHR34595">
    <property type="entry name" value="BLR5612 PROTEIN"/>
    <property type="match status" value="1"/>
</dbReference>
<name>C7N175_SLAHD</name>
<dbReference type="Gene3D" id="3.30.1490.270">
    <property type="match status" value="1"/>
</dbReference>
<sequence length="436" mass="48678">MEKLVSHTARINDQLARYGVKFGIYKNGTFNERLFPFDAIARVIPADDWRNLERGLAQRVDALNAFLKDVYGPQEIIHDGVVPEDFVVSSPGYLAPCVGLVPPKGIYSHISGIDLVQSREGDWFVLEDNLRVPSGASYPLISRGICRMCSPETFRTNDIVDNRGYGAMLREVMDNVNCGGINVIFTPGRYNAAYFEHSYLAEQTGAVLAEAGDLYVDDERVYYRGFEGDQRVGAIYRRISDEYLDPTTFLPESVIGIPNLMSAYRAGNVAVINAPGNGVADDKGIYYFVPKMVEYYLGEKPLLHNAPTYLPFYEDDLAYVMDNFEKLVIKDTAEAGGYGVVFAANMEPEAREALRQKVLTNPRRWIAQEVVDFTELPVHLPEGDVPRKADLRAFVLTGHETKVWPSGLTRYSREAGNAIVNSSQGGGFKDTWILSH</sequence>
<evidence type="ECO:0000313" key="2">
    <source>
        <dbReference type="EMBL" id="ACV23297.1"/>
    </source>
</evidence>
<dbReference type="eggNOG" id="COG2308">
    <property type="taxonomic scope" value="Bacteria"/>
</dbReference>
<dbReference type="HOGENOM" id="CLU_017048_2_0_11"/>